<sequence>MRQRVQTFQKFFPAFFHDQTIALPISLRSVPFNNKYSLEPVYLGLLQVSTCLRRSTPFSSCTNACILFRFRPSKRPVCLSKKHIK</sequence>
<reference evidence="1" key="1">
    <citation type="submission" date="2022-08" db="EMBL/GenBank/DDBJ databases">
        <title>A Global Phylogenomic Analysis of the Shiitake Genus Lentinula.</title>
        <authorList>
            <consortium name="DOE Joint Genome Institute"/>
            <person name="Sierra-Patev S."/>
            <person name="Min B."/>
            <person name="Naranjo-Ortiz M."/>
            <person name="Looney B."/>
            <person name="Konkel Z."/>
            <person name="Slot J.C."/>
            <person name="Sakamoto Y."/>
            <person name="Steenwyk J.L."/>
            <person name="Rokas A."/>
            <person name="Carro J."/>
            <person name="Camarero S."/>
            <person name="Ferreira P."/>
            <person name="Molpeceres G."/>
            <person name="Ruiz-Duenas F.J."/>
            <person name="Serrano A."/>
            <person name="Henrissat B."/>
            <person name="Drula E."/>
            <person name="Hughes K.W."/>
            <person name="Mata J.L."/>
            <person name="Ishikawa N.K."/>
            <person name="Vargas-Isla R."/>
            <person name="Ushijima S."/>
            <person name="Smith C.A."/>
            <person name="Ahrendt S."/>
            <person name="Andreopoulos W."/>
            <person name="He G."/>
            <person name="Labutti K."/>
            <person name="Lipzen A."/>
            <person name="Ng V."/>
            <person name="Riley R."/>
            <person name="Sandor L."/>
            <person name="Barry K."/>
            <person name="Martinez A.T."/>
            <person name="Xiao Y."/>
            <person name="Gibbons J.G."/>
            <person name="Terashima K."/>
            <person name="Grigoriev I.V."/>
            <person name="Hibbett D.S."/>
        </authorList>
    </citation>
    <scope>NUCLEOTIDE SEQUENCE</scope>
    <source>
        <strain evidence="1">RHP3577 ss4</strain>
    </source>
</reference>
<proteinExistence type="predicted"/>
<dbReference type="Proteomes" id="UP001150217">
    <property type="component" value="Unassembled WGS sequence"/>
</dbReference>
<evidence type="ECO:0000313" key="1">
    <source>
        <dbReference type="EMBL" id="KAJ4491765.1"/>
    </source>
</evidence>
<gene>
    <name evidence="1" type="ORF">C8R41DRAFT_833114</name>
</gene>
<dbReference type="EMBL" id="JANVFT010000040">
    <property type="protein sequence ID" value="KAJ4491765.1"/>
    <property type="molecule type" value="Genomic_DNA"/>
</dbReference>
<name>A0ABQ8VEP9_9AGAR</name>
<comment type="caution">
    <text evidence="1">The sequence shown here is derived from an EMBL/GenBank/DDBJ whole genome shotgun (WGS) entry which is preliminary data.</text>
</comment>
<protein>
    <submittedName>
        <fullName evidence="1">Uncharacterized protein</fullName>
    </submittedName>
</protein>
<accession>A0ABQ8VEP9</accession>
<keyword evidence="2" id="KW-1185">Reference proteome</keyword>
<organism evidence="1 2">
    <name type="scientific">Lentinula lateritia</name>
    <dbReference type="NCBI Taxonomy" id="40482"/>
    <lineage>
        <taxon>Eukaryota</taxon>
        <taxon>Fungi</taxon>
        <taxon>Dikarya</taxon>
        <taxon>Basidiomycota</taxon>
        <taxon>Agaricomycotina</taxon>
        <taxon>Agaricomycetes</taxon>
        <taxon>Agaricomycetidae</taxon>
        <taxon>Agaricales</taxon>
        <taxon>Marasmiineae</taxon>
        <taxon>Omphalotaceae</taxon>
        <taxon>Lentinula</taxon>
    </lineage>
</organism>
<evidence type="ECO:0000313" key="2">
    <source>
        <dbReference type="Proteomes" id="UP001150217"/>
    </source>
</evidence>